<dbReference type="Pfam" id="PF06985">
    <property type="entry name" value="HET"/>
    <property type="match status" value="1"/>
</dbReference>
<gene>
    <name evidence="2" type="ORF">BU26DRAFT_456011</name>
</gene>
<name>A0A6A6ILN8_9PLEO</name>
<dbReference type="OrthoDB" id="2288928at2759"/>
<protein>
    <submittedName>
        <fullName evidence="2">HET-domain-containing protein</fullName>
    </submittedName>
</protein>
<dbReference type="EMBL" id="ML987194">
    <property type="protein sequence ID" value="KAF2250393.1"/>
    <property type="molecule type" value="Genomic_DNA"/>
</dbReference>
<reference evidence="2" key="1">
    <citation type="journal article" date="2020" name="Stud. Mycol.">
        <title>101 Dothideomycetes genomes: a test case for predicting lifestyles and emergence of pathogens.</title>
        <authorList>
            <person name="Haridas S."/>
            <person name="Albert R."/>
            <person name="Binder M."/>
            <person name="Bloem J."/>
            <person name="Labutti K."/>
            <person name="Salamov A."/>
            <person name="Andreopoulos B."/>
            <person name="Baker S."/>
            <person name="Barry K."/>
            <person name="Bills G."/>
            <person name="Bluhm B."/>
            <person name="Cannon C."/>
            <person name="Castanera R."/>
            <person name="Culley D."/>
            <person name="Daum C."/>
            <person name="Ezra D."/>
            <person name="Gonzalez J."/>
            <person name="Henrissat B."/>
            <person name="Kuo A."/>
            <person name="Liang C."/>
            <person name="Lipzen A."/>
            <person name="Lutzoni F."/>
            <person name="Magnuson J."/>
            <person name="Mondo S."/>
            <person name="Nolan M."/>
            <person name="Ohm R."/>
            <person name="Pangilinan J."/>
            <person name="Park H.-J."/>
            <person name="Ramirez L."/>
            <person name="Alfaro M."/>
            <person name="Sun H."/>
            <person name="Tritt A."/>
            <person name="Yoshinaga Y."/>
            <person name="Zwiers L.-H."/>
            <person name="Turgeon B."/>
            <person name="Goodwin S."/>
            <person name="Spatafora J."/>
            <person name="Crous P."/>
            <person name="Grigoriev I."/>
        </authorList>
    </citation>
    <scope>NUCLEOTIDE SEQUENCE</scope>
    <source>
        <strain evidence="2">CBS 122368</strain>
    </source>
</reference>
<keyword evidence="3" id="KW-1185">Reference proteome</keyword>
<evidence type="ECO:0000313" key="2">
    <source>
        <dbReference type="EMBL" id="KAF2250393.1"/>
    </source>
</evidence>
<dbReference type="InterPro" id="IPR010730">
    <property type="entry name" value="HET"/>
</dbReference>
<accession>A0A6A6ILN8</accession>
<evidence type="ECO:0000313" key="3">
    <source>
        <dbReference type="Proteomes" id="UP000800094"/>
    </source>
</evidence>
<dbReference type="AlphaFoldDB" id="A0A6A6ILN8"/>
<dbReference type="RefSeq" id="XP_033685397.1">
    <property type="nucleotide sequence ID" value="XM_033824901.1"/>
</dbReference>
<feature type="domain" description="Heterokaryon incompatibility" evidence="1">
    <location>
        <begin position="143"/>
        <end position="291"/>
    </location>
</feature>
<evidence type="ECO:0000259" key="1">
    <source>
        <dbReference type="Pfam" id="PF06985"/>
    </source>
</evidence>
<sequence>MAEESFTYLHSSSCSTIVGPDKDSCDCFLSRTTLYHAATTDESHTLRSLHETEQAAIRKFVARKNAVKLAQTQEKFEGGVYSPLCPGEIRVLELYPGDFETPFRGILHAVSVDFEYPSLNTYPVRKRNTDHGISLPGGSTVWYTALSYVWGAPQFNETIQVGDDSIKITTSLACALQHLRSEKQSVFLWVDQICINQADAKDKEQQIPLMGLVYSHATNTLIWLGDEGDDDAALAFETLHRAYSAVQYAEQAVTPADFARLSLPNANDAAWREVRQLFRRPWFTRLWTIQEAVLSLRIFVKCGKVTESWDDFASWCASLQQAGLLDWLVVESTIDLLNLETTTKSLPPPTGGTTVNALQQERFVRAVTSQHRVLLDVLVSTRYAQATEAKDKVYGILALVETDIKPRYSTKVSVRDVYHEVCLVPLLEDPYRILCCVDHDAPLTPSWIPDWSAPRVTESFGYSTKSLALYSAGGSRYNLGGNAFHIRLELSDDKKRLTLQGKIFDSIAMLGPLTTDASLDIDEPAQNNKQWAPYVDIAHTQGHYPDGSSIYDAFWQTLVAGKDGSGNARAPKDYSEVFSLILDSSVGNMSSLPGQTYSTRRQKGFFTLDSLRSRKPKQIYEDLQKAFRAALQNRRFAVTEKGYFALVPRGTEVGYRVCVFEHANVPYVIRCVKSDRVVELLGEAYVHGIMEGQVMGIADVTTQPITLV</sequence>
<dbReference type="InterPro" id="IPR052895">
    <property type="entry name" value="HetReg/Transcr_Mod"/>
</dbReference>
<dbReference type="PANTHER" id="PTHR24148">
    <property type="entry name" value="ANKYRIN REPEAT DOMAIN-CONTAINING PROTEIN 39 HOMOLOG-RELATED"/>
    <property type="match status" value="1"/>
</dbReference>
<dbReference type="Proteomes" id="UP000800094">
    <property type="component" value="Unassembled WGS sequence"/>
</dbReference>
<proteinExistence type="predicted"/>
<dbReference type="GeneID" id="54578231"/>
<dbReference type="Pfam" id="PF26639">
    <property type="entry name" value="Het-6_barrel"/>
    <property type="match status" value="1"/>
</dbReference>
<dbReference type="PANTHER" id="PTHR24148:SF80">
    <property type="entry name" value="HETEROKARYON INCOMPATIBILITY DOMAIN-CONTAINING PROTEIN"/>
    <property type="match status" value="1"/>
</dbReference>
<organism evidence="2 3">
    <name type="scientific">Trematosphaeria pertusa</name>
    <dbReference type="NCBI Taxonomy" id="390896"/>
    <lineage>
        <taxon>Eukaryota</taxon>
        <taxon>Fungi</taxon>
        <taxon>Dikarya</taxon>
        <taxon>Ascomycota</taxon>
        <taxon>Pezizomycotina</taxon>
        <taxon>Dothideomycetes</taxon>
        <taxon>Pleosporomycetidae</taxon>
        <taxon>Pleosporales</taxon>
        <taxon>Massarineae</taxon>
        <taxon>Trematosphaeriaceae</taxon>
        <taxon>Trematosphaeria</taxon>
    </lineage>
</organism>